<dbReference type="InterPro" id="IPR023198">
    <property type="entry name" value="PGP-like_dom2"/>
</dbReference>
<feature type="compositionally biased region" description="Basic and acidic residues" evidence="1">
    <location>
        <begin position="15"/>
        <end position="24"/>
    </location>
</feature>
<protein>
    <recommendedName>
        <fullName evidence="3">Haloacid dehalogenase-like hydrolase domain-containing protein At3g48420</fullName>
    </recommendedName>
</protein>
<sequence length="421" mass="46088">MTEFSLALHGQVRASEPEMNQREARHGKHRRRFLRDAFPSPPRSLPISATANPEIAKSPFSSSLSSSPSTTPSFSSSSSSSSSASAPPWSSKKPKYPRILPPPRCSSSGSREEPVPSRDLALLFEVEGVLADVNRFGNRQAFNVAFQKLGLDCANWTEPIYADLVRKSGGDEERMLILFFNRIGWPTSLPTNEKETFMKSIMREKRKALEEYAASGSLPLRPGVENFIDDAIKESIPVVILTTYGRNGEKCPESILVVILTTYSRNGEKMSRSITEKLGHDRLSKIKVMGKEEVEGSFYGQLVLGKGISSSLDEQLLKEARKAASLEKQRIAEEVASILKLSVDINMGLSESFETIVAALRAGAEYAGLPVQNCVLIAGNQSGALAAEHIGMPCVVLRNSFTARAEFRSAKAVMDGFVEQI</sequence>
<gene>
    <name evidence="2" type="ORF">CB5_LOCUS24667</name>
</gene>
<evidence type="ECO:0000256" key="1">
    <source>
        <dbReference type="SAM" id="MobiDB-lite"/>
    </source>
</evidence>
<name>A0A6V7QF56_ANACO</name>
<dbReference type="SUPFAM" id="SSF56784">
    <property type="entry name" value="HAD-like"/>
    <property type="match status" value="1"/>
</dbReference>
<organism evidence="2">
    <name type="scientific">Ananas comosus var. bracteatus</name>
    <name type="common">red pineapple</name>
    <dbReference type="NCBI Taxonomy" id="296719"/>
    <lineage>
        <taxon>Eukaryota</taxon>
        <taxon>Viridiplantae</taxon>
        <taxon>Streptophyta</taxon>
        <taxon>Embryophyta</taxon>
        <taxon>Tracheophyta</taxon>
        <taxon>Spermatophyta</taxon>
        <taxon>Magnoliopsida</taxon>
        <taxon>Liliopsida</taxon>
        <taxon>Poales</taxon>
        <taxon>Bromeliaceae</taxon>
        <taxon>Bromelioideae</taxon>
        <taxon>Ananas</taxon>
    </lineage>
</organism>
<dbReference type="AlphaFoldDB" id="A0A6V7QF56"/>
<dbReference type="GO" id="GO:0016787">
    <property type="term" value="F:hydrolase activity"/>
    <property type="evidence" value="ECO:0007669"/>
    <property type="project" value="InterPro"/>
</dbReference>
<dbReference type="InterPro" id="IPR044999">
    <property type="entry name" value="CbbY-like"/>
</dbReference>
<evidence type="ECO:0000313" key="2">
    <source>
        <dbReference type="EMBL" id="CAD1841456.1"/>
    </source>
</evidence>
<feature type="region of interest" description="Disordered" evidence="1">
    <location>
        <begin position="1"/>
        <end position="114"/>
    </location>
</feature>
<dbReference type="Gene3D" id="1.10.150.240">
    <property type="entry name" value="Putative phosphatase, domain 2"/>
    <property type="match status" value="1"/>
</dbReference>
<accession>A0A6V7QF56</accession>
<dbReference type="PANTHER" id="PTHR42896">
    <property type="entry name" value="XYLULOSE-1,5-BISPHOSPHATE (XUBP) PHOSPHATASE"/>
    <property type="match status" value="1"/>
</dbReference>
<dbReference type="InterPro" id="IPR023214">
    <property type="entry name" value="HAD_sf"/>
</dbReference>
<feature type="compositionally biased region" description="Low complexity" evidence="1">
    <location>
        <begin position="58"/>
        <end position="91"/>
    </location>
</feature>
<dbReference type="InterPro" id="IPR036412">
    <property type="entry name" value="HAD-like_sf"/>
</dbReference>
<dbReference type="PANTHER" id="PTHR42896:SF3">
    <property type="entry name" value="PROTEIN, PUTATIVE, EXPRESSED-RELATED"/>
    <property type="match status" value="1"/>
</dbReference>
<dbReference type="EMBL" id="LR862135">
    <property type="protein sequence ID" value="CAD1841456.1"/>
    <property type="molecule type" value="Genomic_DNA"/>
</dbReference>
<reference evidence="2" key="1">
    <citation type="submission" date="2020-07" db="EMBL/GenBank/DDBJ databases">
        <authorList>
            <person name="Lin J."/>
        </authorList>
    </citation>
    <scope>NUCLEOTIDE SEQUENCE</scope>
</reference>
<proteinExistence type="predicted"/>
<evidence type="ECO:0008006" key="3">
    <source>
        <dbReference type="Google" id="ProtNLM"/>
    </source>
</evidence>
<dbReference type="Gene3D" id="3.40.50.1000">
    <property type="entry name" value="HAD superfamily/HAD-like"/>
    <property type="match status" value="2"/>
</dbReference>